<dbReference type="PROSITE" id="PS50013">
    <property type="entry name" value="CHROMO_2"/>
    <property type="match status" value="1"/>
</dbReference>
<dbReference type="Pfam" id="PF01393">
    <property type="entry name" value="Chromo_shadow"/>
    <property type="match status" value="1"/>
</dbReference>
<dbReference type="EMBL" id="CCAG010006133">
    <property type="status" value="NOT_ANNOTATED_CDS"/>
    <property type="molecule type" value="Genomic_DNA"/>
</dbReference>
<dbReference type="GO" id="GO:0005694">
    <property type="term" value="C:chromosome"/>
    <property type="evidence" value="ECO:0007669"/>
    <property type="project" value="UniProtKB-ARBA"/>
</dbReference>
<dbReference type="InterPro" id="IPR000953">
    <property type="entry name" value="Chromo/chromo_shadow_dom"/>
</dbReference>
<evidence type="ECO:0000256" key="3">
    <source>
        <dbReference type="ARBA" id="ARBA00023242"/>
    </source>
</evidence>
<evidence type="ECO:0000256" key="4">
    <source>
        <dbReference type="SAM" id="MobiDB-lite"/>
    </source>
</evidence>
<dbReference type="Gene3D" id="2.40.50.40">
    <property type="match status" value="1"/>
</dbReference>
<dbReference type="AlphaFoldDB" id="A0A1B0FKS1"/>
<dbReference type="SUPFAM" id="SSF54160">
    <property type="entry name" value="Chromo domain-like"/>
    <property type="match status" value="1"/>
</dbReference>
<name>A0A1B0FKS1_GLOMM</name>
<keyword evidence="2" id="KW-0677">Repeat</keyword>
<dbReference type="GO" id="GO:0005634">
    <property type="term" value="C:nucleus"/>
    <property type="evidence" value="ECO:0007669"/>
    <property type="project" value="UniProtKB-SubCell"/>
</dbReference>
<dbReference type="InterPro" id="IPR016197">
    <property type="entry name" value="Chromo-like_dom_sf"/>
</dbReference>
<evidence type="ECO:0000259" key="5">
    <source>
        <dbReference type="PROSITE" id="PS50013"/>
    </source>
</evidence>
<evidence type="ECO:0000313" key="7">
    <source>
        <dbReference type="Proteomes" id="UP000092444"/>
    </source>
</evidence>
<dbReference type="InterPro" id="IPR008251">
    <property type="entry name" value="Chromo_shadow_dom"/>
</dbReference>
<reference evidence="6" key="1">
    <citation type="submission" date="2020-05" db="UniProtKB">
        <authorList>
            <consortium name="EnsemblMetazoa"/>
        </authorList>
    </citation>
    <scope>IDENTIFICATION</scope>
    <source>
        <strain evidence="6">Yale</strain>
    </source>
</reference>
<feature type="region of interest" description="Disordered" evidence="4">
    <location>
        <begin position="1"/>
        <end position="21"/>
    </location>
</feature>
<evidence type="ECO:0000256" key="2">
    <source>
        <dbReference type="ARBA" id="ARBA00022737"/>
    </source>
</evidence>
<dbReference type="EnsemblMetazoa" id="GMOY004413-RA">
    <property type="protein sequence ID" value="GMOY004413-PA"/>
    <property type="gene ID" value="GMOY004413"/>
</dbReference>
<sequence>MDNKGGDEKDNKKSMGFDRGLEPSKILGAADFSGELMFIIKWKGCDEVDLVPAKEANIKCPQLVIQFYEKRLICHAPDDDKNTDGNENSAN</sequence>
<dbReference type="InterPro" id="IPR051219">
    <property type="entry name" value="Heterochromatin_chromo-domain"/>
</dbReference>
<comment type="subcellular location">
    <subcellularLocation>
        <location evidence="1">Nucleus</location>
    </subcellularLocation>
</comment>
<keyword evidence="3" id="KW-0539">Nucleus</keyword>
<keyword evidence="7" id="KW-1185">Reference proteome</keyword>
<dbReference type="VEuPathDB" id="VectorBase:GMOY004413"/>
<evidence type="ECO:0000256" key="1">
    <source>
        <dbReference type="ARBA" id="ARBA00004123"/>
    </source>
</evidence>
<dbReference type="STRING" id="37546.A0A1B0FKS1"/>
<feature type="domain" description="Chromo" evidence="5">
    <location>
        <begin position="21"/>
        <end position="79"/>
    </location>
</feature>
<dbReference type="CDD" id="cd00034">
    <property type="entry name" value="CSD"/>
    <property type="match status" value="1"/>
</dbReference>
<proteinExistence type="predicted"/>
<dbReference type="PhylomeDB" id="A0A1B0FKS1"/>
<dbReference type="PANTHER" id="PTHR22812">
    <property type="entry name" value="CHROMOBOX PROTEIN"/>
    <property type="match status" value="1"/>
</dbReference>
<evidence type="ECO:0000313" key="6">
    <source>
        <dbReference type="EnsemblMetazoa" id="GMOY004413-PA"/>
    </source>
</evidence>
<accession>A0A1B0FKS1</accession>
<organism evidence="6 7">
    <name type="scientific">Glossina morsitans morsitans</name>
    <name type="common">Savannah tsetse fly</name>
    <dbReference type="NCBI Taxonomy" id="37546"/>
    <lineage>
        <taxon>Eukaryota</taxon>
        <taxon>Metazoa</taxon>
        <taxon>Ecdysozoa</taxon>
        <taxon>Arthropoda</taxon>
        <taxon>Hexapoda</taxon>
        <taxon>Insecta</taxon>
        <taxon>Pterygota</taxon>
        <taxon>Neoptera</taxon>
        <taxon>Endopterygota</taxon>
        <taxon>Diptera</taxon>
        <taxon>Brachycera</taxon>
        <taxon>Muscomorpha</taxon>
        <taxon>Hippoboscoidea</taxon>
        <taxon>Glossinidae</taxon>
        <taxon>Glossina</taxon>
    </lineage>
</organism>
<protein>
    <recommendedName>
        <fullName evidence="5">Chromo domain-containing protein</fullName>
    </recommendedName>
</protein>
<dbReference type="Proteomes" id="UP000092444">
    <property type="component" value="Unassembled WGS sequence"/>
</dbReference>
<dbReference type="FunFam" id="2.40.50.40:FF:000031">
    <property type="entry name" value="Heterochromatin protein 1"/>
    <property type="match status" value="1"/>
</dbReference>
<dbReference type="SMART" id="SM00300">
    <property type="entry name" value="ChSh"/>
    <property type="match status" value="1"/>
</dbReference>